<dbReference type="EMBL" id="JBDNCH010000002">
    <property type="protein sequence ID" value="MEN9062825.1"/>
    <property type="molecule type" value="Genomic_DNA"/>
</dbReference>
<dbReference type="RefSeq" id="WP_347167750.1">
    <property type="nucleotide sequence ID" value="NZ_JBDNCH010000002.1"/>
</dbReference>
<dbReference type="Proteomes" id="UP001428774">
    <property type="component" value="Unassembled WGS sequence"/>
</dbReference>
<protein>
    <submittedName>
        <fullName evidence="2">Uncharacterized protein</fullName>
    </submittedName>
</protein>
<feature type="transmembrane region" description="Helical" evidence="1">
    <location>
        <begin position="36"/>
        <end position="56"/>
    </location>
</feature>
<keyword evidence="3" id="KW-1185">Reference proteome</keyword>
<feature type="transmembrane region" description="Helical" evidence="1">
    <location>
        <begin position="63"/>
        <end position="85"/>
    </location>
</feature>
<dbReference type="AlphaFoldDB" id="A0AAW9SMT6"/>
<evidence type="ECO:0000313" key="3">
    <source>
        <dbReference type="Proteomes" id="UP001428774"/>
    </source>
</evidence>
<keyword evidence="1" id="KW-0472">Membrane</keyword>
<organism evidence="2 3">
    <name type="scientific">Ponticoccus litoralis</name>
    <dbReference type="NCBI Taxonomy" id="422297"/>
    <lineage>
        <taxon>Bacteria</taxon>
        <taxon>Pseudomonadati</taxon>
        <taxon>Pseudomonadota</taxon>
        <taxon>Alphaproteobacteria</taxon>
        <taxon>Rhodobacterales</taxon>
        <taxon>Roseobacteraceae</taxon>
        <taxon>Ponticoccus</taxon>
    </lineage>
</organism>
<name>A0AAW9SMT6_9RHOB</name>
<keyword evidence="1" id="KW-0812">Transmembrane</keyword>
<keyword evidence="1" id="KW-1133">Transmembrane helix</keyword>
<evidence type="ECO:0000256" key="1">
    <source>
        <dbReference type="SAM" id="Phobius"/>
    </source>
</evidence>
<reference evidence="2 3" key="1">
    <citation type="submission" date="2024-05" db="EMBL/GenBank/DDBJ databases">
        <title>Genome sequence of Ponticoccus litoralis KCCM 90028.</title>
        <authorList>
            <person name="Kim J.M."/>
            <person name="Lee J.K."/>
            <person name="Choi B.J."/>
            <person name="Bayburt H."/>
            <person name="Baek J.H."/>
            <person name="Jeon C.O."/>
        </authorList>
    </citation>
    <scope>NUCLEOTIDE SEQUENCE [LARGE SCALE GENOMIC DNA]</scope>
    <source>
        <strain evidence="2 3">KCCM 90028</strain>
    </source>
</reference>
<feature type="transmembrane region" description="Helical" evidence="1">
    <location>
        <begin position="161"/>
        <end position="186"/>
    </location>
</feature>
<gene>
    <name evidence="2" type="ORF">ABFB10_19445</name>
</gene>
<comment type="caution">
    <text evidence="2">The sequence shown here is derived from an EMBL/GenBank/DDBJ whole genome shotgun (WGS) entry which is preliminary data.</text>
</comment>
<proteinExistence type="predicted"/>
<evidence type="ECO:0000313" key="2">
    <source>
        <dbReference type="EMBL" id="MEN9062825.1"/>
    </source>
</evidence>
<accession>A0AAW9SMT6</accession>
<feature type="transmembrane region" description="Helical" evidence="1">
    <location>
        <begin position="124"/>
        <end position="149"/>
    </location>
</feature>
<sequence length="192" mass="21773">MRRGYIKFVANFKKLLTAFSFFRLRSADLEYFQYKYPSIFAVFLVVSYWVLSRTIFEIDLDAAIANATTLMGVLIGFYIAALAAVTSFPNESLNSVMAGNAPRIKERGGAEFSPITRRRFLSILLGYCAFLSIVVYILGSASASVKFAARTNEFLEVILKAIWWSGYTWLLASLLTVTMLCLHYLIDRMHRP</sequence>